<dbReference type="GO" id="GO:0006369">
    <property type="term" value="P:termination of RNA polymerase II transcription"/>
    <property type="evidence" value="ECO:0007669"/>
    <property type="project" value="TreeGrafter"/>
</dbReference>
<evidence type="ECO:0000256" key="1">
    <source>
        <dbReference type="ARBA" id="ARBA00022722"/>
    </source>
</evidence>
<feature type="region of interest" description="Disordered" evidence="6">
    <location>
        <begin position="1"/>
        <end position="33"/>
    </location>
</feature>
<dbReference type="CDD" id="cd00593">
    <property type="entry name" value="RIBOc"/>
    <property type="match status" value="1"/>
</dbReference>
<evidence type="ECO:0000313" key="10">
    <source>
        <dbReference type="Proteomes" id="UP001303473"/>
    </source>
</evidence>
<evidence type="ECO:0000259" key="8">
    <source>
        <dbReference type="PROSITE" id="PS50142"/>
    </source>
</evidence>
<feature type="compositionally biased region" description="Low complexity" evidence="6">
    <location>
        <begin position="92"/>
        <end position="109"/>
    </location>
</feature>
<dbReference type="Proteomes" id="UP001303473">
    <property type="component" value="Unassembled WGS sequence"/>
</dbReference>
<evidence type="ECO:0000256" key="3">
    <source>
        <dbReference type="ARBA" id="ARBA00022801"/>
    </source>
</evidence>
<dbReference type="Pfam" id="PF00636">
    <property type="entry name" value="Ribonuclease_3"/>
    <property type="match status" value="1"/>
</dbReference>
<evidence type="ECO:0000259" key="7">
    <source>
        <dbReference type="PROSITE" id="PS50137"/>
    </source>
</evidence>
<comment type="caution">
    <text evidence="9">The sequence shown here is derived from an EMBL/GenBank/DDBJ whole genome shotgun (WGS) entry which is preliminary data.</text>
</comment>
<dbReference type="GO" id="GO:0006364">
    <property type="term" value="P:rRNA processing"/>
    <property type="evidence" value="ECO:0007669"/>
    <property type="project" value="TreeGrafter"/>
</dbReference>
<evidence type="ECO:0000256" key="6">
    <source>
        <dbReference type="SAM" id="MobiDB-lite"/>
    </source>
</evidence>
<dbReference type="GO" id="GO:0004525">
    <property type="term" value="F:ribonuclease III activity"/>
    <property type="evidence" value="ECO:0007669"/>
    <property type="project" value="InterPro"/>
</dbReference>
<name>A0AAN6NJL5_9PEZI</name>
<dbReference type="PANTHER" id="PTHR11207:SF0">
    <property type="entry name" value="RIBONUCLEASE 3"/>
    <property type="match status" value="1"/>
</dbReference>
<dbReference type="PROSITE" id="PS50142">
    <property type="entry name" value="RNASE_3_2"/>
    <property type="match status" value="1"/>
</dbReference>
<dbReference type="InterPro" id="IPR036389">
    <property type="entry name" value="RNase_III_sf"/>
</dbReference>
<organism evidence="9 10">
    <name type="scientific">Diplogelasinospora grovesii</name>
    <dbReference type="NCBI Taxonomy" id="303347"/>
    <lineage>
        <taxon>Eukaryota</taxon>
        <taxon>Fungi</taxon>
        <taxon>Dikarya</taxon>
        <taxon>Ascomycota</taxon>
        <taxon>Pezizomycotina</taxon>
        <taxon>Sordariomycetes</taxon>
        <taxon>Sordariomycetidae</taxon>
        <taxon>Sordariales</taxon>
        <taxon>Diplogelasinosporaceae</taxon>
        <taxon>Diplogelasinospora</taxon>
    </lineage>
</organism>
<sequence length="421" mass="45987">MGKRNRSEFANGSTGTVEPVTKRKKPAPGQEDDALEVLLENADALIECIRSLKSQKSKSDRSIKVEDLEPTTRKSLSSLSVKLLPALQKFASQQKSPQPALQSLPSQQQVEEPNEGPKIQIPPAAVTKWTAASITKSYPPLPAVLDPVLETMALTHSGMTPANPEMSYERLEWIGDAYLEIIASCFIYQTFPKLPPGECSLYREQLIRNVTLAAYARHYGLDKRANFPAEFGFGGRPGGTTATEKQREKALGDIFEAYVGAIILSDPQNGVQRVSDWLKVLWGGQLEKHIVQEEKGTKLAILPNTSPKTLLETAIGVKGIKIEYRDLPAKQKKDRDNNLPLFTVGCFLHGWGETNKQLGFGSATGKKEAGHKAAQMALDNKKLINVYINKKKAFLAAREAEAAAKAAAEEEAAAGQPVQEG</sequence>
<evidence type="ECO:0000313" key="9">
    <source>
        <dbReference type="EMBL" id="KAK3946316.1"/>
    </source>
</evidence>
<proteinExistence type="predicted"/>
<dbReference type="GO" id="GO:0005654">
    <property type="term" value="C:nucleoplasm"/>
    <property type="evidence" value="ECO:0007669"/>
    <property type="project" value="TreeGrafter"/>
</dbReference>
<keyword evidence="1" id="KW-0540">Nuclease</keyword>
<dbReference type="AlphaFoldDB" id="A0AAN6NJL5"/>
<dbReference type="SUPFAM" id="SSF54768">
    <property type="entry name" value="dsRNA-binding domain-like"/>
    <property type="match status" value="1"/>
</dbReference>
<dbReference type="PANTHER" id="PTHR11207">
    <property type="entry name" value="RIBONUCLEASE III"/>
    <property type="match status" value="1"/>
</dbReference>
<dbReference type="InterPro" id="IPR000999">
    <property type="entry name" value="RNase_III_dom"/>
</dbReference>
<dbReference type="PROSITE" id="PS50137">
    <property type="entry name" value="DS_RBD"/>
    <property type="match status" value="1"/>
</dbReference>
<dbReference type="SMART" id="SM00535">
    <property type="entry name" value="RIBOc"/>
    <property type="match status" value="1"/>
</dbReference>
<keyword evidence="10" id="KW-1185">Reference proteome</keyword>
<evidence type="ECO:0000256" key="5">
    <source>
        <dbReference type="PROSITE-ProRule" id="PRU00266"/>
    </source>
</evidence>
<dbReference type="Gene3D" id="1.10.1520.10">
    <property type="entry name" value="Ribonuclease III domain"/>
    <property type="match status" value="1"/>
</dbReference>
<dbReference type="InterPro" id="IPR014720">
    <property type="entry name" value="dsRBD_dom"/>
</dbReference>
<dbReference type="Gene3D" id="3.30.160.20">
    <property type="match status" value="1"/>
</dbReference>
<keyword evidence="2" id="KW-0255">Endonuclease</keyword>
<dbReference type="GO" id="GO:0034475">
    <property type="term" value="P:U4 snRNA 3'-end processing"/>
    <property type="evidence" value="ECO:0007669"/>
    <property type="project" value="TreeGrafter"/>
</dbReference>
<feature type="domain" description="DRBM" evidence="7">
    <location>
        <begin position="306"/>
        <end position="383"/>
    </location>
</feature>
<accession>A0AAN6NJL5</accession>
<keyword evidence="3" id="KW-0378">Hydrolase</keyword>
<dbReference type="SUPFAM" id="SSF69065">
    <property type="entry name" value="RNase III domain-like"/>
    <property type="match status" value="1"/>
</dbReference>
<protein>
    <submittedName>
        <fullName evidence="9">Ribonuclease III</fullName>
    </submittedName>
</protein>
<evidence type="ECO:0000256" key="2">
    <source>
        <dbReference type="ARBA" id="ARBA00022759"/>
    </source>
</evidence>
<evidence type="ECO:0000256" key="4">
    <source>
        <dbReference type="ARBA" id="ARBA00022884"/>
    </source>
</evidence>
<keyword evidence="4 5" id="KW-0694">RNA-binding</keyword>
<gene>
    <name evidence="9" type="ORF">QBC46DRAFT_369472</name>
</gene>
<feature type="region of interest" description="Disordered" evidence="6">
    <location>
        <begin position="92"/>
        <end position="120"/>
    </location>
</feature>
<dbReference type="EMBL" id="MU853752">
    <property type="protein sequence ID" value="KAK3946316.1"/>
    <property type="molecule type" value="Genomic_DNA"/>
</dbReference>
<feature type="domain" description="RNase III" evidence="8">
    <location>
        <begin position="149"/>
        <end position="267"/>
    </location>
</feature>
<dbReference type="GO" id="GO:0003723">
    <property type="term" value="F:RNA binding"/>
    <property type="evidence" value="ECO:0007669"/>
    <property type="project" value="UniProtKB-UniRule"/>
</dbReference>
<reference evidence="10" key="1">
    <citation type="journal article" date="2023" name="Mol. Phylogenet. Evol.">
        <title>Genome-scale phylogeny and comparative genomics of the fungal order Sordariales.</title>
        <authorList>
            <person name="Hensen N."/>
            <person name="Bonometti L."/>
            <person name="Westerberg I."/>
            <person name="Brannstrom I.O."/>
            <person name="Guillou S."/>
            <person name="Cros-Aarteil S."/>
            <person name="Calhoun S."/>
            <person name="Haridas S."/>
            <person name="Kuo A."/>
            <person name="Mondo S."/>
            <person name="Pangilinan J."/>
            <person name="Riley R."/>
            <person name="LaButti K."/>
            <person name="Andreopoulos B."/>
            <person name="Lipzen A."/>
            <person name="Chen C."/>
            <person name="Yan M."/>
            <person name="Daum C."/>
            <person name="Ng V."/>
            <person name="Clum A."/>
            <person name="Steindorff A."/>
            <person name="Ohm R.A."/>
            <person name="Martin F."/>
            <person name="Silar P."/>
            <person name="Natvig D.O."/>
            <person name="Lalanne C."/>
            <person name="Gautier V."/>
            <person name="Ament-Velasquez S.L."/>
            <person name="Kruys A."/>
            <person name="Hutchinson M.I."/>
            <person name="Powell A.J."/>
            <person name="Barry K."/>
            <person name="Miller A.N."/>
            <person name="Grigoriev I.V."/>
            <person name="Debuchy R."/>
            <person name="Gladieux P."/>
            <person name="Hiltunen Thoren M."/>
            <person name="Johannesson H."/>
        </authorList>
    </citation>
    <scope>NUCLEOTIDE SEQUENCE [LARGE SCALE GENOMIC DNA]</scope>
    <source>
        <strain evidence="10">CBS 340.73</strain>
    </source>
</reference>